<organism evidence="1 2">
    <name type="scientific">Bugula neritina</name>
    <name type="common">Brown bryozoan</name>
    <name type="synonym">Sertularia neritina</name>
    <dbReference type="NCBI Taxonomy" id="10212"/>
    <lineage>
        <taxon>Eukaryota</taxon>
        <taxon>Metazoa</taxon>
        <taxon>Spiralia</taxon>
        <taxon>Lophotrochozoa</taxon>
        <taxon>Bryozoa</taxon>
        <taxon>Gymnolaemata</taxon>
        <taxon>Cheilostomatida</taxon>
        <taxon>Flustrina</taxon>
        <taxon>Buguloidea</taxon>
        <taxon>Bugulidae</taxon>
        <taxon>Bugula</taxon>
    </lineage>
</organism>
<evidence type="ECO:0000313" key="1">
    <source>
        <dbReference type="EMBL" id="KAF6027498.1"/>
    </source>
</evidence>
<dbReference type="AlphaFoldDB" id="A0A7J7JPY7"/>
<reference evidence="1" key="1">
    <citation type="submission" date="2020-06" db="EMBL/GenBank/DDBJ databases">
        <title>Draft genome of Bugula neritina, a colonial animal packing powerful symbionts and potential medicines.</title>
        <authorList>
            <person name="Rayko M."/>
        </authorList>
    </citation>
    <scope>NUCLEOTIDE SEQUENCE [LARGE SCALE GENOMIC DNA]</scope>
    <source>
        <strain evidence="1">Kwan_BN1</strain>
    </source>
</reference>
<dbReference type="EMBL" id="VXIV02002081">
    <property type="protein sequence ID" value="KAF6027498.1"/>
    <property type="molecule type" value="Genomic_DNA"/>
</dbReference>
<accession>A0A7J7JPY7</accession>
<keyword evidence="2" id="KW-1185">Reference proteome</keyword>
<sequence length="78" mass="9161">MTCQVCLWFQCITIVECKLYINLYSIYIPGSIQSRLGPKRRRAADSGDEDDQLLLSSQCSLCLYLLLWKFLREKILWP</sequence>
<protein>
    <submittedName>
        <fullName evidence="1">Uncharacterized protein</fullName>
    </submittedName>
</protein>
<gene>
    <name evidence="1" type="ORF">EB796_014196</name>
</gene>
<evidence type="ECO:0000313" key="2">
    <source>
        <dbReference type="Proteomes" id="UP000593567"/>
    </source>
</evidence>
<proteinExistence type="predicted"/>
<dbReference type="Proteomes" id="UP000593567">
    <property type="component" value="Unassembled WGS sequence"/>
</dbReference>
<name>A0A7J7JPY7_BUGNE</name>
<comment type="caution">
    <text evidence="1">The sequence shown here is derived from an EMBL/GenBank/DDBJ whole genome shotgun (WGS) entry which is preliminary data.</text>
</comment>